<feature type="domain" description="Glycan binding protein Y3-like" evidence="3">
    <location>
        <begin position="48"/>
        <end position="126"/>
    </location>
</feature>
<evidence type="ECO:0000256" key="2">
    <source>
        <dbReference type="SAM" id="SignalP"/>
    </source>
</evidence>
<feature type="region of interest" description="Disordered" evidence="1">
    <location>
        <begin position="161"/>
        <end position="180"/>
    </location>
</feature>
<dbReference type="OrthoDB" id="4825549at2759"/>
<proteinExistence type="predicted"/>
<comment type="caution">
    <text evidence="4">The sequence shown here is derived from an EMBL/GenBank/DDBJ whole genome shotgun (WGS) entry which is preliminary data.</text>
</comment>
<dbReference type="Proteomes" id="UP001148614">
    <property type="component" value="Unassembled WGS sequence"/>
</dbReference>
<accession>A0A9W8NKP6</accession>
<evidence type="ECO:0000259" key="3">
    <source>
        <dbReference type="Pfam" id="PF22803"/>
    </source>
</evidence>
<organism evidence="4 5">
    <name type="scientific">Xylaria arbuscula</name>
    <dbReference type="NCBI Taxonomy" id="114810"/>
    <lineage>
        <taxon>Eukaryota</taxon>
        <taxon>Fungi</taxon>
        <taxon>Dikarya</taxon>
        <taxon>Ascomycota</taxon>
        <taxon>Pezizomycotina</taxon>
        <taxon>Sordariomycetes</taxon>
        <taxon>Xylariomycetidae</taxon>
        <taxon>Xylariales</taxon>
        <taxon>Xylariaceae</taxon>
        <taxon>Xylaria</taxon>
    </lineage>
</organism>
<evidence type="ECO:0000313" key="4">
    <source>
        <dbReference type="EMBL" id="KAJ3578420.1"/>
    </source>
</evidence>
<protein>
    <recommendedName>
        <fullName evidence="3">Glycan binding protein Y3-like domain-containing protein</fullName>
    </recommendedName>
</protein>
<feature type="signal peptide" evidence="2">
    <location>
        <begin position="1"/>
        <end position="22"/>
    </location>
</feature>
<keyword evidence="2" id="KW-0732">Signal</keyword>
<feature type="chain" id="PRO_5040984698" description="Glycan binding protein Y3-like domain-containing protein" evidence="2">
    <location>
        <begin position="23"/>
        <end position="180"/>
    </location>
</feature>
<reference evidence="4" key="1">
    <citation type="submission" date="2022-07" db="EMBL/GenBank/DDBJ databases">
        <title>Genome Sequence of Xylaria arbuscula.</title>
        <authorList>
            <person name="Buettner E."/>
        </authorList>
    </citation>
    <scope>NUCLEOTIDE SEQUENCE</scope>
    <source>
        <strain evidence="4">VT107</strain>
    </source>
</reference>
<dbReference type="InterPro" id="IPR054443">
    <property type="entry name" value="Y3-like_dom"/>
</dbReference>
<dbReference type="AlphaFoldDB" id="A0A9W8NKP6"/>
<name>A0A9W8NKP6_9PEZI</name>
<evidence type="ECO:0000256" key="1">
    <source>
        <dbReference type="SAM" id="MobiDB-lite"/>
    </source>
</evidence>
<dbReference type="Pfam" id="PF22803">
    <property type="entry name" value="GBD_Y3"/>
    <property type="match status" value="1"/>
</dbReference>
<gene>
    <name evidence="4" type="ORF">NPX13_g2147</name>
</gene>
<keyword evidence="5" id="KW-1185">Reference proteome</keyword>
<evidence type="ECO:0000313" key="5">
    <source>
        <dbReference type="Proteomes" id="UP001148614"/>
    </source>
</evidence>
<sequence length="180" mass="20556">MYPYTILVALFAFLEFLQPVSAGTKCYNQGLWGNYGTDIDKMDGVAIICKYMAGFYVGWEKKTTCFQIRKDFKWDFTIRNLNDYTKQISAELCEWRMSKLNNRCGYGGQKGDYYWHYWTDPNYGNCIGSPTMPPLPKKGDEMEPDTSITSVPVIEALNAEEEGENDGFQYAAGNETEQGN</sequence>
<dbReference type="EMBL" id="JANPWZ010000216">
    <property type="protein sequence ID" value="KAJ3578420.1"/>
    <property type="molecule type" value="Genomic_DNA"/>
</dbReference>